<dbReference type="InterPro" id="IPR050484">
    <property type="entry name" value="Transf_Hexapept/Carb_Anhydrase"/>
</dbReference>
<keyword evidence="1" id="KW-0808">Transferase</keyword>
<dbReference type="EMBL" id="FUWH01000004">
    <property type="protein sequence ID" value="SJZ77579.1"/>
    <property type="molecule type" value="Genomic_DNA"/>
</dbReference>
<dbReference type="OrthoDB" id="9803036at2"/>
<keyword evidence="2" id="KW-1185">Reference proteome</keyword>
<dbReference type="PANTHER" id="PTHR13061:SF29">
    <property type="entry name" value="GAMMA CARBONIC ANHYDRASE-LIKE 1, MITOCHONDRIAL-RELATED"/>
    <property type="match status" value="1"/>
</dbReference>
<gene>
    <name evidence="1" type="ORF">SAMN04488132_104219</name>
</gene>
<accession>A0A1T4NE96</accession>
<reference evidence="1 2" key="1">
    <citation type="submission" date="2017-02" db="EMBL/GenBank/DDBJ databases">
        <authorList>
            <person name="Peterson S.W."/>
        </authorList>
    </citation>
    <scope>NUCLEOTIDE SEQUENCE [LARGE SCALE GENOMIC DNA]</scope>
    <source>
        <strain evidence="1 2">DSM 22335</strain>
    </source>
</reference>
<dbReference type="PANTHER" id="PTHR13061">
    <property type="entry name" value="DYNACTIN SUBUNIT P25"/>
    <property type="match status" value="1"/>
</dbReference>
<dbReference type="InterPro" id="IPR011004">
    <property type="entry name" value="Trimer_LpxA-like_sf"/>
</dbReference>
<dbReference type="STRING" id="413434.SAMN04488132_104219"/>
<dbReference type="CDD" id="cd04645">
    <property type="entry name" value="LbH_gamma_CA_like"/>
    <property type="match status" value="1"/>
</dbReference>
<dbReference type="Gene3D" id="2.160.10.10">
    <property type="entry name" value="Hexapeptide repeat proteins"/>
    <property type="match status" value="1"/>
</dbReference>
<protein>
    <submittedName>
        <fullName evidence="1">Carbonic anhydrase or acetyltransferase, isoleucine patch superfamily</fullName>
    </submittedName>
</protein>
<dbReference type="Pfam" id="PF00132">
    <property type="entry name" value="Hexapep"/>
    <property type="match status" value="2"/>
</dbReference>
<dbReference type="InterPro" id="IPR001451">
    <property type="entry name" value="Hexapep"/>
</dbReference>
<sequence length="180" mass="19105">MATILSVLGKAPQFGENCFIAPNATIVGDVVMGAECSIWFNAVVRGDVHYIKMGDKVNVQDGAVIHCTYQKNPTIIGNNVSIGHNALVHGCTVHDNVLIGMGSIVMDRCEIHSNAIIAAGAVVLEGTVVEAGTIYAGVPAKKVKDVSPELISGEIDRIANNYVKYASWFEDYNEAGKQGS</sequence>
<dbReference type="GO" id="GO:0016740">
    <property type="term" value="F:transferase activity"/>
    <property type="evidence" value="ECO:0007669"/>
    <property type="project" value="UniProtKB-KW"/>
</dbReference>
<organism evidence="1 2">
    <name type="scientific">Sediminibacterium ginsengisoli</name>
    <dbReference type="NCBI Taxonomy" id="413434"/>
    <lineage>
        <taxon>Bacteria</taxon>
        <taxon>Pseudomonadati</taxon>
        <taxon>Bacteroidota</taxon>
        <taxon>Chitinophagia</taxon>
        <taxon>Chitinophagales</taxon>
        <taxon>Chitinophagaceae</taxon>
        <taxon>Sediminibacterium</taxon>
    </lineage>
</organism>
<dbReference type="SUPFAM" id="SSF51161">
    <property type="entry name" value="Trimeric LpxA-like enzymes"/>
    <property type="match status" value="1"/>
</dbReference>
<dbReference type="RefSeq" id="WP_078831190.1">
    <property type="nucleotide sequence ID" value="NZ_FUWH01000004.1"/>
</dbReference>
<name>A0A1T4NE96_9BACT</name>
<dbReference type="Proteomes" id="UP000190888">
    <property type="component" value="Unassembled WGS sequence"/>
</dbReference>
<proteinExistence type="predicted"/>
<dbReference type="AlphaFoldDB" id="A0A1T4NE96"/>
<evidence type="ECO:0000313" key="2">
    <source>
        <dbReference type="Proteomes" id="UP000190888"/>
    </source>
</evidence>
<evidence type="ECO:0000313" key="1">
    <source>
        <dbReference type="EMBL" id="SJZ77579.1"/>
    </source>
</evidence>
<dbReference type="InterPro" id="IPR047324">
    <property type="entry name" value="LbH_gamma_CA-like"/>
</dbReference>